<name>A0A0L0QWQ8_VIRPA</name>
<protein>
    <submittedName>
        <fullName evidence="1">Uncharacterized protein</fullName>
    </submittedName>
</protein>
<keyword evidence="2" id="KW-1185">Reference proteome</keyword>
<accession>A0A0L0QWQ8</accession>
<evidence type="ECO:0000313" key="2">
    <source>
        <dbReference type="Proteomes" id="UP000036780"/>
    </source>
</evidence>
<dbReference type="EMBL" id="LGTO01000001">
    <property type="protein sequence ID" value="KNE22638.1"/>
    <property type="molecule type" value="Genomic_DNA"/>
</dbReference>
<sequence length="64" mass="7435">MGKNYLRTNTQKGALKKQIKLDLEKKYISLDLEHGYAVWSLSQKHQNILAKSISILLDKQMTPY</sequence>
<dbReference type="GeneID" id="66868972"/>
<dbReference type="AlphaFoldDB" id="A0A0L0QWQ8"/>
<proteinExistence type="predicted"/>
<organism evidence="1 2">
    <name type="scientific">Virgibacillus pantothenticus</name>
    <dbReference type="NCBI Taxonomy" id="1473"/>
    <lineage>
        <taxon>Bacteria</taxon>
        <taxon>Bacillati</taxon>
        <taxon>Bacillota</taxon>
        <taxon>Bacilli</taxon>
        <taxon>Bacillales</taxon>
        <taxon>Bacillaceae</taxon>
        <taxon>Virgibacillus</taxon>
    </lineage>
</organism>
<evidence type="ECO:0000313" key="1">
    <source>
        <dbReference type="EMBL" id="KNE22638.1"/>
    </source>
</evidence>
<dbReference type="PATRIC" id="fig|1473.5.peg.115"/>
<dbReference type="Proteomes" id="UP000036780">
    <property type="component" value="Unassembled WGS sequence"/>
</dbReference>
<dbReference type="RefSeq" id="WP_050349595.1">
    <property type="nucleotide sequence ID" value="NZ_BOSN01000011.1"/>
</dbReference>
<comment type="caution">
    <text evidence="1">The sequence shown here is derived from an EMBL/GenBank/DDBJ whole genome shotgun (WGS) entry which is preliminary data.</text>
</comment>
<gene>
    <name evidence="1" type="ORF">AFK71_00315</name>
</gene>
<reference evidence="2" key="1">
    <citation type="submission" date="2015-07" db="EMBL/GenBank/DDBJ databases">
        <title>Fjat-10053 dsm26.</title>
        <authorList>
            <person name="Liu B."/>
            <person name="Wang J."/>
            <person name="Zhu Y."/>
            <person name="Liu G."/>
            <person name="Chen Q."/>
            <person name="Chen Z."/>
            <person name="Lan J."/>
            <person name="Che J."/>
            <person name="Ge C."/>
            <person name="Shi H."/>
            <person name="Pan Z."/>
            <person name="Liu X."/>
        </authorList>
    </citation>
    <scope>NUCLEOTIDE SEQUENCE [LARGE SCALE GENOMIC DNA]</scope>
    <source>
        <strain evidence="2">DSM 26</strain>
    </source>
</reference>